<dbReference type="AlphaFoldDB" id="A0A517Z0C5"/>
<dbReference type="Gene3D" id="3.30.70.1450">
    <property type="entry name" value="Regulator of K+ conductance, C-terminal domain"/>
    <property type="match status" value="1"/>
</dbReference>
<evidence type="ECO:0000256" key="1">
    <source>
        <dbReference type="ARBA" id="ARBA00004651"/>
    </source>
</evidence>
<dbReference type="Gene3D" id="1.10.287.70">
    <property type="match status" value="1"/>
</dbReference>
<dbReference type="PROSITE" id="PS51202">
    <property type="entry name" value="RCK_C"/>
    <property type="match status" value="1"/>
</dbReference>
<dbReference type="InterPro" id="IPR036721">
    <property type="entry name" value="RCK_C_sf"/>
</dbReference>
<organism evidence="5 6">
    <name type="scientific">Maioricimonas rarisocia</name>
    <dbReference type="NCBI Taxonomy" id="2528026"/>
    <lineage>
        <taxon>Bacteria</taxon>
        <taxon>Pseudomonadati</taxon>
        <taxon>Planctomycetota</taxon>
        <taxon>Planctomycetia</taxon>
        <taxon>Planctomycetales</taxon>
        <taxon>Planctomycetaceae</taxon>
        <taxon>Maioricimonas</taxon>
    </lineage>
</organism>
<dbReference type="GO" id="GO:0005886">
    <property type="term" value="C:plasma membrane"/>
    <property type="evidence" value="ECO:0007669"/>
    <property type="project" value="UniProtKB-SubCell"/>
</dbReference>
<dbReference type="Pfam" id="PF07885">
    <property type="entry name" value="Ion_trans_2"/>
    <property type="match status" value="1"/>
</dbReference>
<feature type="domain" description="RCK C-terminal" evidence="4">
    <location>
        <begin position="244"/>
        <end position="328"/>
    </location>
</feature>
<keyword evidence="2" id="KW-0472">Membrane</keyword>
<dbReference type="SUPFAM" id="SSF116726">
    <property type="entry name" value="TrkA C-terminal domain-like"/>
    <property type="match status" value="1"/>
</dbReference>
<dbReference type="GO" id="GO:0008324">
    <property type="term" value="F:monoatomic cation transmembrane transporter activity"/>
    <property type="evidence" value="ECO:0007669"/>
    <property type="project" value="InterPro"/>
</dbReference>
<keyword evidence="6" id="KW-1185">Reference proteome</keyword>
<dbReference type="InterPro" id="IPR006037">
    <property type="entry name" value="RCK_C"/>
</dbReference>
<keyword evidence="2" id="KW-1133">Transmembrane helix</keyword>
<dbReference type="InterPro" id="IPR050721">
    <property type="entry name" value="Trk_Ktr_HKT_K-transport"/>
</dbReference>
<dbReference type="Pfam" id="PF02080">
    <property type="entry name" value="TrkA_C"/>
    <property type="match status" value="1"/>
</dbReference>
<evidence type="ECO:0000313" key="6">
    <source>
        <dbReference type="Proteomes" id="UP000320496"/>
    </source>
</evidence>
<dbReference type="InterPro" id="IPR013099">
    <property type="entry name" value="K_chnl_dom"/>
</dbReference>
<sequence>MRRFFSIAGLLLALTTAGAAGIRLLTGRSWLESSYLAVITLTTLGSEDVARGDPWAMFFVMMYLVCGLSIFTYSAFQIGQLIVNAEIRGMLERRRMDRQIKTLEDHFIICGMGRMGMAICEYLAERQRPFVIIDRDLPRLEEIAQEHDWLYLHGDATDDEVLVQAGIERARALATVLATDADNVYVVLSARMLSADAQIIARSSDDAAVQKLERAGASRVISPFSSGAVKMARFMLNPSIEDFLEITDARGSELELADVQIREGSPYIGMKLAETDLSRKGVMVIGIRRASGERLLPPSGNAMIHVGDSLFAFGSSAAVNAMIGEQEI</sequence>
<name>A0A517Z0C5_9PLAN</name>
<feature type="domain" description="RCK N-terminal" evidence="3">
    <location>
        <begin position="104"/>
        <end position="222"/>
    </location>
</feature>
<dbReference type="Proteomes" id="UP000320496">
    <property type="component" value="Chromosome"/>
</dbReference>
<keyword evidence="5" id="KW-0813">Transport</keyword>
<evidence type="ECO:0000259" key="3">
    <source>
        <dbReference type="PROSITE" id="PS51201"/>
    </source>
</evidence>
<dbReference type="PANTHER" id="PTHR43833">
    <property type="entry name" value="POTASSIUM CHANNEL PROTEIN 2-RELATED-RELATED"/>
    <property type="match status" value="1"/>
</dbReference>
<dbReference type="PANTHER" id="PTHR43833:SF9">
    <property type="entry name" value="POTASSIUM CHANNEL PROTEIN YUGO-RELATED"/>
    <property type="match status" value="1"/>
</dbReference>
<feature type="transmembrane region" description="Helical" evidence="2">
    <location>
        <begin position="55"/>
        <end position="85"/>
    </location>
</feature>
<comment type="subcellular location">
    <subcellularLocation>
        <location evidence="1">Cell membrane</location>
        <topology evidence="1">Multi-pass membrane protein</topology>
    </subcellularLocation>
</comment>
<evidence type="ECO:0000259" key="4">
    <source>
        <dbReference type="PROSITE" id="PS51202"/>
    </source>
</evidence>
<keyword evidence="5" id="KW-0407">Ion channel</keyword>
<dbReference type="InterPro" id="IPR036291">
    <property type="entry name" value="NAD(P)-bd_dom_sf"/>
</dbReference>
<protein>
    <submittedName>
        <fullName evidence="5">Voltage-gated potassium channel Kch</fullName>
    </submittedName>
</protein>
<dbReference type="SUPFAM" id="SSF51735">
    <property type="entry name" value="NAD(P)-binding Rossmann-fold domains"/>
    <property type="match status" value="1"/>
</dbReference>
<dbReference type="Pfam" id="PF02254">
    <property type="entry name" value="TrkA_N"/>
    <property type="match status" value="1"/>
</dbReference>
<dbReference type="SUPFAM" id="SSF81324">
    <property type="entry name" value="Voltage-gated potassium channels"/>
    <property type="match status" value="1"/>
</dbReference>
<gene>
    <name evidence="5" type="primary">kch_1</name>
    <name evidence="5" type="ORF">Mal4_01850</name>
</gene>
<reference evidence="5 6" key="1">
    <citation type="submission" date="2019-02" db="EMBL/GenBank/DDBJ databases">
        <title>Deep-cultivation of Planctomycetes and their phenomic and genomic characterization uncovers novel biology.</title>
        <authorList>
            <person name="Wiegand S."/>
            <person name="Jogler M."/>
            <person name="Boedeker C."/>
            <person name="Pinto D."/>
            <person name="Vollmers J."/>
            <person name="Rivas-Marin E."/>
            <person name="Kohn T."/>
            <person name="Peeters S.H."/>
            <person name="Heuer A."/>
            <person name="Rast P."/>
            <person name="Oberbeckmann S."/>
            <person name="Bunk B."/>
            <person name="Jeske O."/>
            <person name="Meyerdierks A."/>
            <person name="Storesund J.E."/>
            <person name="Kallscheuer N."/>
            <person name="Luecker S."/>
            <person name="Lage O.M."/>
            <person name="Pohl T."/>
            <person name="Merkel B.J."/>
            <person name="Hornburger P."/>
            <person name="Mueller R.-W."/>
            <person name="Bruemmer F."/>
            <person name="Labrenz M."/>
            <person name="Spormann A.M."/>
            <person name="Op den Camp H."/>
            <person name="Overmann J."/>
            <person name="Amann R."/>
            <person name="Jetten M.S.M."/>
            <person name="Mascher T."/>
            <person name="Medema M.H."/>
            <person name="Devos D.P."/>
            <person name="Kaster A.-K."/>
            <person name="Ovreas L."/>
            <person name="Rohde M."/>
            <person name="Galperin M.Y."/>
            <person name="Jogler C."/>
        </authorList>
    </citation>
    <scope>NUCLEOTIDE SEQUENCE [LARGE SCALE GENOMIC DNA]</scope>
    <source>
        <strain evidence="5 6">Mal4</strain>
    </source>
</reference>
<keyword evidence="2" id="KW-0812">Transmembrane</keyword>
<dbReference type="KEGG" id="mri:Mal4_01850"/>
<keyword evidence="5" id="KW-0406">Ion transport</keyword>
<dbReference type="EMBL" id="CP036275">
    <property type="protein sequence ID" value="QDU35903.1"/>
    <property type="molecule type" value="Genomic_DNA"/>
</dbReference>
<dbReference type="InterPro" id="IPR003148">
    <property type="entry name" value="RCK_N"/>
</dbReference>
<dbReference type="PROSITE" id="PS51201">
    <property type="entry name" value="RCK_N"/>
    <property type="match status" value="1"/>
</dbReference>
<dbReference type="GO" id="GO:0006813">
    <property type="term" value="P:potassium ion transport"/>
    <property type="evidence" value="ECO:0007669"/>
    <property type="project" value="InterPro"/>
</dbReference>
<evidence type="ECO:0000256" key="2">
    <source>
        <dbReference type="SAM" id="Phobius"/>
    </source>
</evidence>
<dbReference type="Gene3D" id="3.40.50.720">
    <property type="entry name" value="NAD(P)-binding Rossmann-like Domain"/>
    <property type="match status" value="1"/>
</dbReference>
<dbReference type="RefSeq" id="WP_197443969.1">
    <property type="nucleotide sequence ID" value="NZ_CP036275.1"/>
</dbReference>
<evidence type="ECO:0000313" key="5">
    <source>
        <dbReference type="EMBL" id="QDU35903.1"/>
    </source>
</evidence>
<proteinExistence type="predicted"/>
<accession>A0A517Z0C5</accession>